<evidence type="ECO:0000313" key="3">
    <source>
        <dbReference type="Proteomes" id="UP000663508"/>
    </source>
</evidence>
<dbReference type="EMBL" id="AP024145">
    <property type="protein sequence ID" value="BCM85151.1"/>
    <property type="molecule type" value="Genomic_DNA"/>
</dbReference>
<dbReference type="AlphaFoldDB" id="A0A8H8WVE3"/>
<dbReference type="RefSeq" id="WP_207178068.1">
    <property type="nucleotide sequence ID" value="NZ_AP024145.1"/>
</dbReference>
<dbReference type="KEGG" id="mind:mvi_36120"/>
<evidence type="ECO:0000256" key="1">
    <source>
        <dbReference type="SAM" id="MobiDB-lite"/>
    </source>
</evidence>
<evidence type="ECO:0000313" key="2">
    <source>
        <dbReference type="EMBL" id="BCM85151.1"/>
    </source>
</evidence>
<dbReference type="Proteomes" id="UP000663508">
    <property type="component" value="Chromosome"/>
</dbReference>
<proteinExistence type="predicted"/>
<reference evidence="2" key="1">
    <citation type="submission" date="2020-11" db="EMBL/GenBank/DDBJ databases">
        <title>Complete genome sequence of a novel pathogenic Methylobacterium strain isolated from rice in Vietnam.</title>
        <authorList>
            <person name="Lai K."/>
            <person name="Okazaki S."/>
            <person name="Higashi K."/>
            <person name="Mori H."/>
            <person name="Toyoda A."/>
            <person name="Kurokawa K."/>
        </authorList>
    </citation>
    <scope>NUCLEOTIDE SEQUENCE</scope>
    <source>
        <strain evidence="2">VL1</strain>
    </source>
</reference>
<gene>
    <name evidence="2" type="ORF">mvi_36120</name>
</gene>
<protein>
    <submittedName>
        <fullName evidence="2">Uncharacterized protein</fullName>
    </submittedName>
</protein>
<accession>A0A8H8WVE3</accession>
<feature type="region of interest" description="Disordered" evidence="1">
    <location>
        <begin position="1"/>
        <end position="119"/>
    </location>
</feature>
<feature type="compositionally biased region" description="Basic and acidic residues" evidence="1">
    <location>
        <begin position="1"/>
        <end position="22"/>
    </location>
</feature>
<name>A0A8H8WVE3_9HYPH</name>
<organism evidence="2 3">
    <name type="scientific">Methylobacterium indicum</name>
    <dbReference type="NCBI Taxonomy" id="1775910"/>
    <lineage>
        <taxon>Bacteria</taxon>
        <taxon>Pseudomonadati</taxon>
        <taxon>Pseudomonadota</taxon>
        <taxon>Alphaproteobacteria</taxon>
        <taxon>Hyphomicrobiales</taxon>
        <taxon>Methylobacteriaceae</taxon>
        <taxon>Methylobacterium</taxon>
    </lineage>
</organism>
<sequence>MDKTDRARPSLRDFDPYTDRNGQDMGQDSPLDVGVPPRTQADMAHDPMGQARDARVASDFNRRDAIGATDGSQATEDETPPENLRRISDPSTGGPVTRNPAAKEAIDRATAAVGQDEGE</sequence>
<feature type="compositionally biased region" description="Basic and acidic residues" evidence="1">
    <location>
        <begin position="52"/>
        <end position="65"/>
    </location>
</feature>